<accession>A0AAD6PYB1</accession>
<dbReference type="EMBL" id="JAQIZT010000014">
    <property type="protein sequence ID" value="KAJ6972247.1"/>
    <property type="molecule type" value="Genomic_DNA"/>
</dbReference>
<evidence type="ECO:0000313" key="2">
    <source>
        <dbReference type="Proteomes" id="UP001164929"/>
    </source>
</evidence>
<proteinExistence type="predicted"/>
<dbReference type="Proteomes" id="UP001164929">
    <property type="component" value="Chromosome 14"/>
</dbReference>
<reference evidence="1" key="1">
    <citation type="journal article" date="2023" name="Mol. Ecol. Resour.">
        <title>Chromosome-level genome assembly of a triploid poplar Populus alba 'Berolinensis'.</title>
        <authorList>
            <person name="Chen S."/>
            <person name="Yu Y."/>
            <person name="Wang X."/>
            <person name="Wang S."/>
            <person name="Zhang T."/>
            <person name="Zhou Y."/>
            <person name="He R."/>
            <person name="Meng N."/>
            <person name="Wang Y."/>
            <person name="Liu W."/>
            <person name="Liu Z."/>
            <person name="Liu J."/>
            <person name="Guo Q."/>
            <person name="Huang H."/>
            <person name="Sederoff R.R."/>
            <person name="Wang G."/>
            <person name="Qu G."/>
            <person name="Chen S."/>
        </authorList>
    </citation>
    <scope>NUCLEOTIDE SEQUENCE</scope>
    <source>
        <strain evidence="1">SC-2020</strain>
    </source>
</reference>
<name>A0AAD6PYB1_9ROSI</name>
<gene>
    <name evidence="1" type="ORF">NC653_032732</name>
</gene>
<keyword evidence="2" id="KW-1185">Reference proteome</keyword>
<evidence type="ECO:0000313" key="1">
    <source>
        <dbReference type="EMBL" id="KAJ6972247.1"/>
    </source>
</evidence>
<comment type="caution">
    <text evidence="1">The sequence shown here is derived from an EMBL/GenBank/DDBJ whole genome shotgun (WGS) entry which is preliminary data.</text>
</comment>
<sequence>MIGSSCDVGAGPEEAMGSERDRFFSCIVCKAAACPYYGVVRWSDREWGLTGTTTSGLDYLEFLLYTIEYDGNGGAQIPPQVDSKRGTRCCRLKCLIWAFSSDNREDCNQLWATLRWSMAYSLSIGKPNTPEEVVHVYTFRSQFRRDVNAIRLKDRLPSTWELRLLVFFMPACLSPLKISRRRGYGRWVPFTTTTAPPPDLLNQWGP</sequence>
<protein>
    <submittedName>
        <fullName evidence="1">Uncharacterized protein</fullName>
    </submittedName>
</protein>
<dbReference type="AlphaFoldDB" id="A0AAD6PYB1"/>
<organism evidence="1 2">
    <name type="scientific">Populus alba x Populus x berolinensis</name>
    <dbReference type="NCBI Taxonomy" id="444605"/>
    <lineage>
        <taxon>Eukaryota</taxon>
        <taxon>Viridiplantae</taxon>
        <taxon>Streptophyta</taxon>
        <taxon>Embryophyta</taxon>
        <taxon>Tracheophyta</taxon>
        <taxon>Spermatophyta</taxon>
        <taxon>Magnoliopsida</taxon>
        <taxon>eudicotyledons</taxon>
        <taxon>Gunneridae</taxon>
        <taxon>Pentapetalae</taxon>
        <taxon>rosids</taxon>
        <taxon>fabids</taxon>
        <taxon>Malpighiales</taxon>
        <taxon>Salicaceae</taxon>
        <taxon>Saliceae</taxon>
        <taxon>Populus</taxon>
    </lineage>
</organism>